<dbReference type="Proteomes" id="UP000198704">
    <property type="component" value="Unassembled WGS sequence"/>
</dbReference>
<dbReference type="STRING" id="582672.SAMN05216360_12539"/>
<accession>A0A1H0K835</accession>
<dbReference type="SUPFAM" id="SSF52540">
    <property type="entry name" value="P-loop containing nucleoside triphosphate hydrolases"/>
    <property type="match status" value="1"/>
</dbReference>
<sequence>MRVRPDQPESTIYDRQHFRGPRPVDAEPSNDALLLGFSFDGDAPPEPPRYLVKHLLPAEGVAILGGQSGAGKTFTAVDLAACLGTGEPFFGRRVVERVGTLILAAEGAGTLAGRIEAARKTKAEGKPLPIAWMGAVPNLADVEEVKTLLPKIRAVDAQMRESFGVRLGLIVIDTLAAAFALKDENDAAEAQQALRHMRMLGEPLGALVLPVHHYGKTEDTGLRGSSAYRGGADAVLSVLADRKQVTGEVGARSLNLAKTRHGEEGPIAGFSLRFIQLGVDEDGEPFGACVIDAALDQPPPSLIRQPPKDSLPIVALRGAFDEVLVTHGREVKVRGDGETVRAVTVDEIRDEFRRRYATGEEEDEKVRARVRQALKRALDACPKHGFRTAAWNGEEWLWRA</sequence>
<dbReference type="InterPro" id="IPR027417">
    <property type="entry name" value="P-loop_NTPase"/>
</dbReference>
<organism evidence="2 3">
    <name type="scientific">Methylobacterium phyllostachyos</name>
    <dbReference type="NCBI Taxonomy" id="582672"/>
    <lineage>
        <taxon>Bacteria</taxon>
        <taxon>Pseudomonadati</taxon>
        <taxon>Pseudomonadota</taxon>
        <taxon>Alphaproteobacteria</taxon>
        <taxon>Hyphomicrobiales</taxon>
        <taxon>Methylobacteriaceae</taxon>
        <taxon>Methylobacterium</taxon>
    </lineage>
</organism>
<gene>
    <name evidence="2" type="ORF">SAMN05216360_12539</name>
</gene>
<proteinExistence type="predicted"/>
<evidence type="ECO:0000313" key="2">
    <source>
        <dbReference type="EMBL" id="SDO52135.1"/>
    </source>
</evidence>
<dbReference type="RefSeq" id="WP_091722240.1">
    <property type="nucleotide sequence ID" value="NZ_FNHS01000025.1"/>
</dbReference>
<evidence type="ECO:0000313" key="3">
    <source>
        <dbReference type="Proteomes" id="UP000198704"/>
    </source>
</evidence>
<dbReference type="Gene3D" id="3.40.50.300">
    <property type="entry name" value="P-loop containing nucleotide triphosphate hydrolases"/>
    <property type="match status" value="1"/>
</dbReference>
<dbReference type="OrthoDB" id="1496333at2"/>
<name>A0A1H0K835_9HYPH</name>
<evidence type="ECO:0000256" key="1">
    <source>
        <dbReference type="SAM" id="MobiDB-lite"/>
    </source>
</evidence>
<dbReference type="Pfam" id="PF13481">
    <property type="entry name" value="AAA_25"/>
    <property type="match status" value="1"/>
</dbReference>
<dbReference type="AlphaFoldDB" id="A0A1H0K835"/>
<protein>
    <submittedName>
        <fullName evidence="2">AAA domain-containing protein</fullName>
    </submittedName>
</protein>
<reference evidence="3" key="1">
    <citation type="submission" date="2016-10" db="EMBL/GenBank/DDBJ databases">
        <authorList>
            <person name="Varghese N."/>
            <person name="Submissions S."/>
        </authorList>
    </citation>
    <scope>NUCLEOTIDE SEQUENCE [LARGE SCALE GENOMIC DNA]</scope>
    <source>
        <strain evidence="3">BL47</strain>
    </source>
</reference>
<dbReference type="EMBL" id="FNHS01000025">
    <property type="protein sequence ID" value="SDO52135.1"/>
    <property type="molecule type" value="Genomic_DNA"/>
</dbReference>
<keyword evidence="3" id="KW-1185">Reference proteome</keyword>
<feature type="region of interest" description="Disordered" evidence="1">
    <location>
        <begin position="1"/>
        <end position="25"/>
    </location>
</feature>